<protein>
    <submittedName>
        <fullName evidence="1">Uncharacterized protein</fullName>
    </submittedName>
</protein>
<accession>A0ABN3N1R3</accession>
<dbReference type="Proteomes" id="UP001499942">
    <property type="component" value="Unassembled WGS sequence"/>
</dbReference>
<name>A0ABN3N1R3_9ACTN</name>
<dbReference type="EMBL" id="BAAASR010000031">
    <property type="protein sequence ID" value="GAA2512593.1"/>
    <property type="molecule type" value="Genomic_DNA"/>
</dbReference>
<comment type="caution">
    <text evidence="1">The sequence shown here is derived from an EMBL/GenBank/DDBJ whole genome shotgun (WGS) entry which is preliminary data.</text>
</comment>
<reference evidence="1 2" key="1">
    <citation type="journal article" date="2019" name="Int. J. Syst. Evol. Microbiol.">
        <title>The Global Catalogue of Microorganisms (GCM) 10K type strain sequencing project: providing services to taxonomists for standard genome sequencing and annotation.</title>
        <authorList>
            <consortium name="The Broad Institute Genomics Platform"/>
            <consortium name="The Broad Institute Genome Sequencing Center for Infectious Disease"/>
            <person name="Wu L."/>
            <person name="Ma J."/>
        </authorList>
    </citation>
    <scope>NUCLEOTIDE SEQUENCE [LARGE SCALE GENOMIC DNA]</scope>
    <source>
        <strain evidence="1 2">JCM 5062</strain>
    </source>
</reference>
<keyword evidence="2" id="KW-1185">Reference proteome</keyword>
<gene>
    <name evidence="1" type="ORF">GCM10010393_51870</name>
</gene>
<sequence length="63" mass="6697">MRPATCNLQSNGNVRPRGALTGVKVKDRRRADVPGFRAGVVPLWGTGSAADVRAGYDAFRPSV</sequence>
<evidence type="ECO:0000313" key="1">
    <source>
        <dbReference type="EMBL" id="GAA2512593.1"/>
    </source>
</evidence>
<organism evidence="1 2">
    <name type="scientific">Streptomyces gobitricini</name>
    <dbReference type="NCBI Taxonomy" id="68211"/>
    <lineage>
        <taxon>Bacteria</taxon>
        <taxon>Bacillati</taxon>
        <taxon>Actinomycetota</taxon>
        <taxon>Actinomycetes</taxon>
        <taxon>Kitasatosporales</taxon>
        <taxon>Streptomycetaceae</taxon>
        <taxon>Streptomyces</taxon>
    </lineage>
</organism>
<proteinExistence type="predicted"/>
<evidence type="ECO:0000313" key="2">
    <source>
        <dbReference type="Proteomes" id="UP001499942"/>
    </source>
</evidence>